<keyword evidence="9" id="KW-1185">Reference proteome</keyword>
<organism evidence="8 9">
    <name type="scientific">Mixia osmundae (strain CBS 9802 / IAM 14324 / JCM 22182 / KY 12970)</name>
    <dbReference type="NCBI Taxonomy" id="764103"/>
    <lineage>
        <taxon>Eukaryota</taxon>
        <taxon>Fungi</taxon>
        <taxon>Dikarya</taxon>
        <taxon>Basidiomycota</taxon>
        <taxon>Pucciniomycotina</taxon>
        <taxon>Mixiomycetes</taxon>
        <taxon>Mixiales</taxon>
        <taxon>Mixiaceae</taxon>
        <taxon>Mixia</taxon>
    </lineage>
</organism>
<dbReference type="InParanoid" id="G7DXD2"/>
<dbReference type="Proteomes" id="UP000009131">
    <property type="component" value="Unassembled WGS sequence"/>
</dbReference>
<dbReference type="AlphaFoldDB" id="G7DXD2"/>
<feature type="transmembrane region" description="Helical" evidence="7">
    <location>
        <begin position="34"/>
        <end position="54"/>
    </location>
</feature>
<dbReference type="HOGENOM" id="CLU_028824_0_0_1"/>
<dbReference type="EMBL" id="BABT02000061">
    <property type="protein sequence ID" value="GAA95242.1"/>
    <property type="molecule type" value="Genomic_DNA"/>
</dbReference>
<dbReference type="InterPro" id="IPR003689">
    <property type="entry name" value="ZIP"/>
</dbReference>
<evidence type="ECO:0000313" key="8">
    <source>
        <dbReference type="EMBL" id="GAA95242.1"/>
    </source>
</evidence>
<feature type="transmembrane region" description="Helical" evidence="7">
    <location>
        <begin position="357"/>
        <end position="382"/>
    </location>
</feature>
<evidence type="ECO:0000256" key="2">
    <source>
        <dbReference type="ARBA" id="ARBA00004394"/>
    </source>
</evidence>
<dbReference type="STRING" id="764103.G7DXD2"/>
<evidence type="ECO:0000256" key="3">
    <source>
        <dbReference type="ARBA" id="ARBA00022692"/>
    </source>
</evidence>
<keyword evidence="3 7" id="KW-0812">Transmembrane</keyword>
<comment type="caution">
    <text evidence="8">The sequence shown here is derived from an EMBL/GenBank/DDBJ whole genome shotgun (WGS) entry which is preliminary data.</text>
</comment>
<reference evidence="8 9" key="1">
    <citation type="journal article" date="2011" name="J. Gen. Appl. Microbiol.">
        <title>Draft genome sequencing of the enigmatic basidiomycete Mixia osmundae.</title>
        <authorList>
            <person name="Nishida H."/>
            <person name="Nagatsuka Y."/>
            <person name="Sugiyama J."/>
        </authorList>
    </citation>
    <scope>NUCLEOTIDE SEQUENCE [LARGE SCALE GENOMIC DNA]</scope>
    <source>
        <strain evidence="9">CBS 9802 / IAM 14324 / JCM 22182 / KY 12970</strain>
    </source>
</reference>
<dbReference type="GO" id="GO:0046873">
    <property type="term" value="F:metal ion transmembrane transporter activity"/>
    <property type="evidence" value="ECO:0007669"/>
    <property type="project" value="InterPro"/>
</dbReference>
<dbReference type="GO" id="GO:0000139">
    <property type="term" value="C:Golgi membrane"/>
    <property type="evidence" value="ECO:0007669"/>
    <property type="project" value="UniProtKB-SubCell"/>
</dbReference>
<evidence type="ECO:0000256" key="5">
    <source>
        <dbReference type="ARBA" id="ARBA00023034"/>
    </source>
</evidence>
<keyword evidence="5" id="KW-0333">Golgi apparatus</keyword>
<keyword evidence="6 7" id="KW-0472">Membrane</keyword>
<name>G7DXD2_MIXOS</name>
<evidence type="ECO:0000256" key="1">
    <source>
        <dbReference type="ARBA" id="ARBA00004127"/>
    </source>
</evidence>
<keyword evidence="4 7" id="KW-1133">Transmembrane helix</keyword>
<dbReference type="PANTHER" id="PTHR16133">
    <property type="entry name" value="SOLUTE CARRIER FAMILY 39 ZINC TRANSPORTER , MEMBER 9-RELATED"/>
    <property type="match status" value="1"/>
</dbReference>
<comment type="subcellular location">
    <subcellularLocation>
        <location evidence="1">Endomembrane system</location>
        <topology evidence="1">Multi-pass membrane protein</topology>
    </subcellularLocation>
    <subcellularLocation>
        <location evidence="2">Golgi apparatus membrane</location>
    </subcellularLocation>
</comment>
<feature type="transmembrane region" description="Helical" evidence="7">
    <location>
        <begin position="251"/>
        <end position="273"/>
    </location>
</feature>
<dbReference type="Pfam" id="PF02535">
    <property type="entry name" value="Zip"/>
    <property type="match status" value="1"/>
</dbReference>
<feature type="transmembrane region" description="Helical" evidence="7">
    <location>
        <begin position="6"/>
        <end position="27"/>
    </location>
</feature>
<dbReference type="eggNOG" id="KOG3907">
    <property type="taxonomic scope" value="Eukaryota"/>
</dbReference>
<reference evidence="8 9" key="2">
    <citation type="journal article" date="2012" name="Open Biol.">
        <title>Characteristics of nucleosomes and linker DNA regions on the genome of the basidiomycete Mixia osmundae revealed by mono- and dinucleosome mapping.</title>
        <authorList>
            <person name="Nishida H."/>
            <person name="Kondo S."/>
            <person name="Matsumoto T."/>
            <person name="Suzuki Y."/>
            <person name="Yoshikawa H."/>
            <person name="Taylor T.D."/>
            <person name="Sugiyama J."/>
        </authorList>
    </citation>
    <scope>NUCLEOTIDE SEQUENCE [LARGE SCALE GENOMIC DNA]</scope>
    <source>
        <strain evidence="9">CBS 9802 / IAM 14324 / JCM 22182 / KY 12970</strain>
    </source>
</reference>
<feature type="transmembrane region" description="Helical" evidence="7">
    <location>
        <begin position="314"/>
        <end position="337"/>
    </location>
</feature>
<protein>
    <recommendedName>
        <fullName evidence="10">Zinc/iron permease</fullName>
    </recommendedName>
</protein>
<dbReference type="OrthoDB" id="19859at2759"/>
<evidence type="ECO:0000256" key="7">
    <source>
        <dbReference type="SAM" id="Phobius"/>
    </source>
</evidence>
<feature type="transmembrane region" description="Helical" evidence="7">
    <location>
        <begin position="285"/>
        <end position="307"/>
    </location>
</feature>
<evidence type="ECO:0000256" key="6">
    <source>
        <dbReference type="ARBA" id="ARBA00023136"/>
    </source>
</evidence>
<evidence type="ECO:0000313" key="9">
    <source>
        <dbReference type="Proteomes" id="UP000009131"/>
    </source>
</evidence>
<sequence length="465" mass="49679">MSFVRLLILSMSMLIGTLGIGSIPLAFQLSPRRLRALSIFGVGLLVGAALTVIIPEGIEALANGTESMHDHSDIVHGDHEHGAMDQGRYIGISMLAGFMVMLFIEQLTSHSHPVPVAPHRKAVQELPLHRTTSRSNFRKSAEYATLNSPTRINVEDASDEEQLTEEANTSRHPLLANGLKATARPARIQNLGHARDGSLSHIHGDNTARSLSTTIGLIVHSVADGISLGASASATAAGKQAGEHAETSLDIIIFVAIMVHKAPAAFGLVSVLLSDGLSKPNIRRALSGFAAAAPLGAILTYTLLALLATDSQGLQWWTGIALLFSGGTFLFVATHVMQDAEQEGEGGVQEIEKLERLGYMSVGMLAPVILQSIFAASIFAVIGWTSDPWARSDWVDGQTIVRHAERQSVDLDLATGERDRTIPPALQRLWPGPRTASMSLQLASASSLEAYEAAGTPELRQAWNQ</sequence>
<evidence type="ECO:0000256" key="4">
    <source>
        <dbReference type="ARBA" id="ARBA00022989"/>
    </source>
</evidence>
<dbReference type="PANTHER" id="PTHR16133:SF0">
    <property type="entry name" value="ZINC_IRON REGULATED TRANSPORTER-RELATED PROTEIN 102B, ISOFORM E"/>
    <property type="match status" value="1"/>
</dbReference>
<dbReference type="InterPro" id="IPR045891">
    <property type="entry name" value="ZIP9"/>
</dbReference>
<accession>G7DXD2</accession>
<feature type="transmembrane region" description="Helical" evidence="7">
    <location>
        <begin position="87"/>
        <end position="104"/>
    </location>
</feature>
<proteinExistence type="predicted"/>
<gene>
    <name evidence="8" type="primary">Mo01898</name>
    <name evidence="8" type="ORF">E5Q_01898</name>
</gene>
<dbReference type="GO" id="GO:0006829">
    <property type="term" value="P:zinc ion transport"/>
    <property type="evidence" value="ECO:0007669"/>
    <property type="project" value="InterPro"/>
</dbReference>
<evidence type="ECO:0008006" key="10">
    <source>
        <dbReference type="Google" id="ProtNLM"/>
    </source>
</evidence>